<keyword evidence="1" id="KW-0732">Signal</keyword>
<feature type="chain" id="PRO_5047483979" evidence="1">
    <location>
        <begin position="23"/>
        <end position="273"/>
    </location>
</feature>
<dbReference type="RefSeq" id="WP_082443504.1">
    <property type="nucleotide sequence ID" value="NZ_LDJG01000014.1"/>
</dbReference>
<feature type="signal peptide" evidence="1">
    <location>
        <begin position="1"/>
        <end position="22"/>
    </location>
</feature>
<accession>A0ABR5NJP4</accession>
<evidence type="ECO:0000256" key="1">
    <source>
        <dbReference type="SAM" id="SignalP"/>
    </source>
</evidence>
<proteinExistence type="predicted"/>
<organism evidence="2 3">
    <name type="scientific">Stenotrophomonas nitritireducens</name>
    <dbReference type="NCBI Taxonomy" id="83617"/>
    <lineage>
        <taxon>Bacteria</taxon>
        <taxon>Pseudomonadati</taxon>
        <taxon>Pseudomonadota</taxon>
        <taxon>Gammaproteobacteria</taxon>
        <taxon>Lysobacterales</taxon>
        <taxon>Lysobacteraceae</taxon>
        <taxon>Stenotrophomonas</taxon>
    </lineage>
</organism>
<dbReference type="PANTHER" id="PTHR48098:SF6">
    <property type="entry name" value="FERRI-BACILLIBACTIN ESTERASE BESA"/>
    <property type="match status" value="1"/>
</dbReference>
<keyword evidence="3" id="KW-1185">Reference proteome</keyword>
<name>A0ABR5NJP4_9GAMM</name>
<gene>
    <name evidence="2" type="ORF">ABB22_09875</name>
</gene>
<dbReference type="InterPro" id="IPR000801">
    <property type="entry name" value="Esterase-like"/>
</dbReference>
<protein>
    <submittedName>
        <fullName evidence="2">Esterase</fullName>
    </submittedName>
</protein>
<dbReference type="SUPFAM" id="SSF53474">
    <property type="entry name" value="alpha/beta-Hydrolases"/>
    <property type="match status" value="1"/>
</dbReference>
<dbReference type="InterPro" id="IPR050583">
    <property type="entry name" value="Mycobacterial_A85_antigen"/>
</dbReference>
<dbReference type="InterPro" id="IPR029058">
    <property type="entry name" value="AB_hydrolase_fold"/>
</dbReference>
<reference evidence="2 3" key="1">
    <citation type="submission" date="2015-05" db="EMBL/GenBank/DDBJ databases">
        <title>Genome sequencing and analysis of members of genus Stenotrophomonas.</title>
        <authorList>
            <person name="Patil P.P."/>
            <person name="Midha S."/>
            <person name="Patil P.B."/>
        </authorList>
    </citation>
    <scope>NUCLEOTIDE SEQUENCE [LARGE SCALE GENOMIC DNA]</scope>
    <source>
        <strain evidence="2 3">DSM 12575</strain>
    </source>
</reference>
<dbReference type="EMBL" id="LDJG01000014">
    <property type="protein sequence ID" value="KRG57316.1"/>
    <property type="molecule type" value="Genomic_DNA"/>
</dbReference>
<comment type="caution">
    <text evidence="2">The sequence shown here is derived from an EMBL/GenBank/DDBJ whole genome shotgun (WGS) entry which is preliminary data.</text>
</comment>
<sequence length="273" mass="29550">MKPMLPTIAALLMAALSGTAHAQPATPAHDSFVIQSQRLQEARTINVYLPPADAAPAHPVLYMPDGGIAEDFPHVAATVDAGIRAGRIAPLLVVGIENTQRRRDMTGPTDVDSDRRIAPVVGGSAAFRAFVAEELVPEIERRYRTTESRGIIGESLAGLFIVETLFEQPTLFDTWIAFSPSLWWNDAALTRGASGRLQGMPALNERVLLAWGDEDNIGPHAQALSDTVRSAALPGLQWQAMPRPDLRHDTIYTALEAMAIERMYPAAPGDGDR</sequence>
<dbReference type="Gene3D" id="3.40.50.1820">
    <property type="entry name" value="alpha/beta hydrolase"/>
    <property type="match status" value="1"/>
</dbReference>
<dbReference type="Pfam" id="PF00756">
    <property type="entry name" value="Esterase"/>
    <property type="match status" value="1"/>
</dbReference>
<dbReference type="Proteomes" id="UP000050902">
    <property type="component" value="Unassembled WGS sequence"/>
</dbReference>
<dbReference type="PANTHER" id="PTHR48098">
    <property type="entry name" value="ENTEROCHELIN ESTERASE-RELATED"/>
    <property type="match status" value="1"/>
</dbReference>
<evidence type="ECO:0000313" key="3">
    <source>
        <dbReference type="Proteomes" id="UP000050902"/>
    </source>
</evidence>
<evidence type="ECO:0000313" key="2">
    <source>
        <dbReference type="EMBL" id="KRG57316.1"/>
    </source>
</evidence>